<dbReference type="EMBL" id="BMNW01000011">
    <property type="protein sequence ID" value="GGM26208.1"/>
    <property type="molecule type" value="Genomic_DNA"/>
</dbReference>
<protein>
    <submittedName>
        <fullName evidence="1">Uncharacterized protein</fullName>
    </submittedName>
</protein>
<name>A0ABQ2H2N1_9PSED</name>
<evidence type="ECO:0000313" key="2">
    <source>
        <dbReference type="Proteomes" id="UP000616499"/>
    </source>
</evidence>
<sequence length="103" mass="11604">MLNRTHSQIHTQANEFAKTINLLLGVPINSLNHVATGPGCNWNDLERCWILRLSETDEHFLPVVIDLFEKVGATIERTTLSDVSTQVDRLLCLTARVESNNFS</sequence>
<organism evidence="1 2">
    <name type="scientific">Pseudomonas asuensis</name>
    <dbReference type="NCBI Taxonomy" id="1825787"/>
    <lineage>
        <taxon>Bacteria</taxon>
        <taxon>Pseudomonadati</taxon>
        <taxon>Pseudomonadota</taxon>
        <taxon>Gammaproteobacteria</taxon>
        <taxon>Pseudomonadales</taxon>
        <taxon>Pseudomonadaceae</taxon>
        <taxon>Pseudomonas</taxon>
    </lineage>
</organism>
<evidence type="ECO:0000313" key="1">
    <source>
        <dbReference type="EMBL" id="GGM26208.1"/>
    </source>
</evidence>
<accession>A0ABQ2H2N1</accession>
<dbReference type="Proteomes" id="UP000616499">
    <property type="component" value="Unassembled WGS sequence"/>
</dbReference>
<keyword evidence="2" id="KW-1185">Reference proteome</keyword>
<reference evidence="2" key="1">
    <citation type="journal article" date="2019" name="Int. J. Syst. Evol. Microbiol.">
        <title>The Global Catalogue of Microorganisms (GCM) 10K type strain sequencing project: providing services to taxonomists for standard genome sequencing and annotation.</title>
        <authorList>
            <consortium name="The Broad Institute Genomics Platform"/>
            <consortium name="The Broad Institute Genome Sequencing Center for Infectious Disease"/>
            <person name="Wu L."/>
            <person name="Ma J."/>
        </authorList>
    </citation>
    <scope>NUCLEOTIDE SEQUENCE [LARGE SCALE GENOMIC DNA]</scope>
    <source>
        <strain evidence="2">JCM 13501</strain>
    </source>
</reference>
<comment type="caution">
    <text evidence="1">The sequence shown here is derived from an EMBL/GenBank/DDBJ whole genome shotgun (WGS) entry which is preliminary data.</text>
</comment>
<proteinExistence type="predicted"/>
<gene>
    <name evidence="1" type="ORF">GCM10009425_41140</name>
</gene>